<name>A0A4Q0VNU7_9BACI</name>
<dbReference type="OrthoDB" id="2888107at2"/>
<organism evidence="1 2">
    <name type="scientific">Anaerobacillus alkaliphilus</name>
    <dbReference type="NCBI Taxonomy" id="1548597"/>
    <lineage>
        <taxon>Bacteria</taxon>
        <taxon>Bacillati</taxon>
        <taxon>Bacillota</taxon>
        <taxon>Bacilli</taxon>
        <taxon>Bacillales</taxon>
        <taxon>Bacillaceae</taxon>
        <taxon>Anaerobacillus</taxon>
    </lineage>
</organism>
<evidence type="ECO:0000313" key="1">
    <source>
        <dbReference type="EMBL" id="RXI96522.1"/>
    </source>
</evidence>
<keyword evidence="2" id="KW-1185">Reference proteome</keyword>
<reference evidence="1 2" key="1">
    <citation type="journal article" date="2019" name="Int. J. Syst. Evol. Microbiol.">
        <title>Anaerobacillus alkaliphilus sp. nov., a novel alkaliphilic and moderately halophilic bacterium.</title>
        <authorList>
            <person name="Borsodi A.K."/>
            <person name="Aszalos J.M."/>
            <person name="Bihari P."/>
            <person name="Nagy I."/>
            <person name="Schumann P."/>
            <person name="Sproer C."/>
            <person name="Kovacs A.L."/>
            <person name="Boka K."/>
            <person name="Dobosy P."/>
            <person name="Ovari M."/>
            <person name="Szili-Kovacs T."/>
            <person name="Toth E."/>
        </authorList>
    </citation>
    <scope>NUCLEOTIDE SEQUENCE [LARGE SCALE GENOMIC DNA]</scope>
    <source>
        <strain evidence="1 2">B16-10</strain>
    </source>
</reference>
<accession>A0A4Q0VNU7</accession>
<dbReference type="AlphaFoldDB" id="A0A4Q0VNU7"/>
<dbReference type="RefSeq" id="WP_129080497.1">
    <property type="nucleotide sequence ID" value="NZ_QOUX01000047.1"/>
</dbReference>
<gene>
    <name evidence="1" type="ORF">DS745_22705</name>
</gene>
<proteinExistence type="predicted"/>
<protein>
    <submittedName>
        <fullName evidence="1">Uncharacterized protein</fullName>
    </submittedName>
</protein>
<evidence type="ECO:0000313" key="2">
    <source>
        <dbReference type="Proteomes" id="UP000290649"/>
    </source>
</evidence>
<dbReference type="EMBL" id="QOUX01000047">
    <property type="protein sequence ID" value="RXI96522.1"/>
    <property type="molecule type" value="Genomic_DNA"/>
</dbReference>
<dbReference type="Proteomes" id="UP000290649">
    <property type="component" value="Unassembled WGS sequence"/>
</dbReference>
<comment type="caution">
    <text evidence="1">The sequence shown here is derived from an EMBL/GenBank/DDBJ whole genome shotgun (WGS) entry which is preliminary data.</text>
</comment>
<sequence length="65" mass="7520">MYELAQVEQVVDVETFRVDEITVLIEPLVVSHLDRDIVIDYTKSYGFLLKNSNEILTFGMKLIKS</sequence>